<evidence type="ECO:0000256" key="1">
    <source>
        <dbReference type="ARBA" id="ARBA00023002"/>
    </source>
</evidence>
<dbReference type="PRINTS" id="PR00081">
    <property type="entry name" value="GDHRDH"/>
</dbReference>
<accession>A0A2A4MR72</accession>
<dbReference type="Gene3D" id="3.40.50.720">
    <property type="entry name" value="NAD(P)-binding Rossmann-like Domain"/>
    <property type="match status" value="1"/>
</dbReference>
<dbReference type="PANTHER" id="PTHR43157">
    <property type="entry name" value="PHOSPHATIDYLINOSITOL-GLYCAN BIOSYNTHESIS CLASS F PROTEIN-RELATED"/>
    <property type="match status" value="1"/>
</dbReference>
<keyword evidence="1" id="KW-0560">Oxidoreductase</keyword>
<protein>
    <recommendedName>
        <fullName evidence="4">Short-chain dehydrogenase</fullName>
    </recommendedName>
</protein>
<dbReference type="Pfam" id="PF00106">
    <property type="entry name" value="adh_short"/>
    <property type="match status" value="1"/>
</dbReference>
<dbReference type="GO" id="GO:0016491">
    <property type="term" value="F:oxidoreductase activity"/>
    <property type="evidence" value="ECO:0007669"/>
    <property type="project" value="UniProtKB-KW"/>
</dbReference>
<name>A0A2A4MR72_9GAMM</name>
<dbReference type="AlphaFoldDB" id="A0A2A4MR72"/>
<dbReference type="Proteomes" id="UP000218172">
    <property type="component" value="Unassembled WGS sequence"/>
</dbReference>
<evidence type="ECO:0008006" key="4">
    <source>
        <dbReference type="Google" id="ProtNLM"/>
    </source>
</evidence>
<dbReference type="EMBL" id="NVQR01000036">
    <property type="protein sequence ID" value="PCH62605.1"/>
    <property type="molecule type" value="Genomic_DNA"/>
</dbReference>
<dbReference type="SUPFAM" id="SSF51735">
    <property type="entry name" value="NAD(P)-binding Rossmann-fold domains"/>
    <property type="match status" value="1"/>
</dbReference>
<dbReference type="InterPro" id="IPR036291">
    <property type="entry name" value="NAD(P)-bd_dom_sf"/>
</dbReference>
<comment type="caution">
    <text evidence="2">The sequence shown here is derived from an EMBL/GenBank/DDBJ whole genome shotgun (WGS) entry which is preliminary data.</text>
</comment>
<dbReference type="PANTHER" id="PTHR43157:SF31">
    <property type="entry name" value="PHOSPHATIDYLINOSITOL-GLYCAN BIOSYNTHESIS CLASS F PROTEIN"/>
    <property type="match status" value="1"/>
</dbReference>
<reference evidence="3" key="1">
    <citation type="submission" date="2017-08" db="EMBL/GenBank/DDBJ databases">
        <title>A dynamic microbial community with high functional redundancy inhabits the cold, oxic subseafloor aquifer.</title>
        <authorList>
            <person name="Tully B.J."/>
            <person name="Wheat C.G."/>
            <person name="Glazer B.T."/>
            <person name="Huber J.A."/>
        </authorList>
    </citation>
    <scope>NUCLEOTIDE SEQUENCE [LARGE SCALE GENOMIC DNA]</scope>
</reference>
<proteinExistence type="predicted"/>
<evidence type="ECO:0000313" key="3">
    <source>
        <dbReference type="Proteomes" id="UP000218172"/>
    </source>
</evidence>
<dbReference type="FunFam" id="3.40.50.720:FF:000353">
    <property type="entry name" value="WW domain-containing oxidoreductase"/>
    <property type="match status" value="1"/>
</dbReference>
<sequence length="301" mass="32772">MSKFGSRTTADQVLKDKDLSSKNIVVTGANTGIGYEAARALAAAGANVIFACRDKAKGLAAVARAKQAHPGCEAQFIQLDLSSFENIRNFCENYPFEKLDILIANAGLFSTGYGQTQDNIEATVGVCHLGHFLLTQGLMDKLLKANKPRIVMVSSESHRSPKELDFDNLPLKKTNYSAFTAYGQAKLCNVLFAKELQRRFEDKGLSACSLHPGTLITTDIGRNSFWVSLGMKIISPFTKTANQGASTSVYCAAYASETEIAGHYFSHCQKASSSRAAKSTETATRLWQLSEQLCAIYRPDN</sequence>
<dbReference type="InterPro" id="IPR002347">
    <property type="entry name" value="SDR_fam"/>
</dbReference>
<gene>
    <name evidence="2" type="ORF">COC19_02535</name>
</gene>
<evidence type="ECO:0000313" key="2">
    <source>
        <dbReference type="EMBL" id="PCH62605.1"/>
    </source>
</evidence>
<organism evidence="2 3">
    <name type="scientific">SAR86 cluster bacterium</name>
    <dbReference type="NCBI Taxonomy" id="2030880"/>
    <lineage>
        <taxon>Bacteria</taxon>
        <taxon>Pseudomonadati</taxon>
        <taxon>Pseudomonadota</taxon>
        <taxon>Gammaproteobacteria</taxon>
        <taxon>SAR86 cluster</taxon>
    </lineage>
</organism>